<accession>A0A9X2UHL1</accession>
<sequence>MQAGDHPAKVAALGLAQLLREVLAKRLVHPALYAEAVCRRWLWLISCWVACFYNLQPSAERWAAFSVLNRL</sequence>
<organism evidence="1 2">
    <name type="scientific">Salinibacter ruber</name>
    <dbReference type="NCBI Taxonomy" id="146919"/>
    <lineage>
        <taxon>Bacteria</taxon>
        <taxon>Pseudomonadati</taxon>
        <taxon>Rhodothermota</taxon>
        <taxon>Rhodothermia</taxon>
        <taxon>Rhodothermales</taxon>
        <taxon>Salinibacteraceae</taxon>
        <taxon>Salinibacter</taxon>
    </lineage>
</organism>
<reference evidence="1" key="1">
    <citation type="submission" date="2022-08" db="EMBL/GenBank/DDBJ databases">
        <title>Genomic Encyclopedia of Type Strains, Phase V (KMG-V): Genome sequencing to study the core and pangenomes of soil and plant-associated prokaryotes.</title>
        <authorList>
            <person name="Whitman W."/>
        </authorList>
    </citation>
    <scope>NUCLEOTIDE SEQUENCE</scope>
    <source>
        <strain evidence="1">SP2017</strain>
    </source>
</reference>
<protein>
    <submittedName>
        <fullName evidence="1">Uncharacterized protein</fullName>
    </submittedName>
</protein>
<gene>
    <name evidence="1" type="ORF">GGP83_003412</name>
</gene>
<evidence type="ECO:0000313" key="1">
    <source>
        <dbReference type="EMBL" id="MCS3953437.1"/>
    </source>
</evidence>
<comment type="caution">
    <text evidence="1">The sequence shown here is derived from an EMBL/GenBank/DDBJ whole genome shotgun (WGS) entry which is preliminary data.</text>
</comment>
<dbReference type="EMBL" id="JANUBB010000027">
    <property type="protein sequence ID" value="MCS3953437.1"/>
    <property type="molecule type" value="Genomic_DNA"/>
</dbReference>
<evidence type="ECO:0000313" key="2">
    <source>
        <dbReference type="Proteomes" id="UP001155010"/>
    </source>
</evidence>
<dbReference type="Proteomes" id="UP001155010">
    <property type="component" value="Unassembled WGS sequence"/>
</dbReference>
<name>A0A9X2UHL1_9BACT</name>
<dbReference type="AlphaFoldDB" id="A0A9X2UHL1"/>
<proteinExistence type="predicted"/>